<evidence type="ECO:0000256" key="1">
    <source>
        <dbReference type="SAM" id="Phobius"/>
    </source>
</evidence>
<dbReference type="AlphaFoldDB" id="A0A0G1DJY1"/>
<proteinExistence type="predicted"/>
<keyword evidence="1" id="KW-1133">Transmembrane helix</keyword>
<sequence>MVNKYPQAAEKEENIGFLSGIMILIVAVFLFLYFGLPLIEQTGQLNTMLNEEQGVGGNFYVPEEFAVHENSLK</sequence>
<keyword evidence="1" id="KW-0812">Transmembrane</keyword>
<evidence type="ECO:0000313" key="2">
    <source>
        <dbReference type="EMBL" id="KKS98140.1"/>
    </source>
</evidence>
<comment type="caution">
    <text evidence="2">The sequence shown here is derived from an EMBL/GenBank/DDBJ whole genome shotgun (WGS) entry which is preliminary data.</text>
</comment>
<accession>A0A0G1DJY1</accession>
<gene>
    <name evidence="2" type="ORF">UV73_C0003G0082</name>
</gene>
<evidence type="ECO:0000313" key="3">
    <source>
        <dbReference type="Proteomes" id="UP000034894"/>
    </source>
</evidence>
<dbReference type="Proteomes" id="UP000034894">
    <property type="component" value="Unassembled WGS sequence"/>
</dbReference>
<feature type="transmembrane region" description="Helical" evidence="1">
    <location>
        <begin position="15"/>
        <end position="39"/>
    </location>
</feature>
<name>A0A0G1DJY1_9BACT</name>
<protein>
    <submittedName>
        <fullName evidence="2">Uncharacterized protein</fullName>
    </submittedName>
</protein>
<dbReference type="STRING" id="1618443.UV73_C0003G0082"/>
<keyword evidence="1" id="KW-0472">Membrane</keyword>
<organism evidence="2 3">
    <name type="scientific">Candidatus Gottesmanbacteria bacterium GW2011_GWA2_43_14</name>
    <dbReference type="NCBI Taxonomy" id="1618443"/>
    <lineage>
        <taxon>Bacteria</taxon>
        <taxon>Candidatus Gottesmaniibacteriota</taxon>
    </lineage>
</organism>
<dbReference type="EMBL" id="LCFP01000003">
    <property type="protein sequence ID" value="KKS98140.1"/>
    <property type="molecule type" value="Genomic_DNA"/>
</dbReference>
<reference evidence="2 3" key="1">
    <citation type="journal article" date="2015" name="Nature">
        <title>rRNA introns, odd ribosomes, and small enigmatic genomes across a large radiation of phyla.</title>
        <authorList>
            <person name="Brown C.T."/>
            <person name="Hug L.A."/>
            <person name="Thomas B.C."/>
            <person name="Sharon I."/>
            <person name="Castelle C.J."/>
            <person name="Singh A."/>
            <person name="Wilkins M.J."/>
            <person name="Williams K.H."/>
            <person name="Banfield J.F."/>
        </authorList>
    </citation>
    <scope>NUCLEOTIDE SEQUENCE [LARGE SCALE GENOMIC DNA]</scope>
</reference>